<dbReference type="GO" id="GO:0005524">
    <property type="term" value="F:ATP binding"/>
    <property type="evidence" value="ECO:0007669"/>
    <property type="project" value="UniProtKB-KW"/>
</dbReference>
<protein>
    <recommendedName>
        <fullName evidence="8">ADP,ATP carrier protein</fullName>
    </recommendedName>
</protein>
<evidence type="ECO:0000256" key="1">
    <source>
        <dbReference type="ARBA" id="ARBA00004141"/>
    </source>
</evidence>
<feature type="transmembrane region" description="Helical" evidence="8">
    <location>
        <begin position="183"/>
        <end position="201"/>
    </location>
</feature>
<evidence type="ECO:0000256" key="4">
    <source>
        <dbReference type="ARBA" id="ARBA00022741"/>
    </source>
</evidence>
<accession>A0A2K2HDK9</accession>
<evidence type="ECO:0000256" key="5">
    <source>
        <dbReference type="ARBA" id="ARBA00022840"/>
    </source>
</evidence>
<feature type="transmembrane region" description="Helical" evidence="8">
    <location>
        <begin position="375"/>
        <end position="396"/>
    </location>
</feature>
<dbReference type="Proteomes" id="UP000236340">
    <property type="component" value="Unassembled WGS sequence"/>
</dbReference>
<evidence type="ECO:0000313" key="10">
    <source>
        <dbReference type="Proteomes" id="UP000236340"/>
    </source>
</evidence>
<reference evidence="9 10" key="1">
    <citation type="journal article" date="2018" name="Genome Announc.">
        <title>Genome Sequence of Geothermobacter sp. HR-1 Iron Reducer from the Loihi Seamount.</title>
        <authorList>
            <person name="Smith H."/>
            <person name="Abuyen K."/>
            <person name="Tremblay J."/>
            <person name="Savalia P."/>
            <person name="Perez-Rodriguez I."/>
            <person name="Emerson D."/>
            <person name="Tully B."/>
            <person name="Amend J."/>
        </authorList>
    </citation>
    <scope>NUCLEOTIDE SEQUENCE [LARGE SCALE GENOMIC DNA]</scope>
    <source>
        <strain evidence="9 10">HR-1</strain>
    </source>
</reference>
<proteinExistence type="inferred from homology"/>
<dbReference type="GO" id="GO:0016020">
    <property type="term" value="C:membrane"/>
    <property type="evidence" value="ECO:0007669"/>
    <property type="project" value="UniProtKB-SubCell"/>
</dbReference>
<comment type="caution">
    <text evidence="9">The sequence shown here is derived from an EMBL/GenBank/DDBJ whole genome shotgun (WGS) entry which is preliminary data.</text>
</comment>
<evidence type="ECO:0000256" key="6">
    <source>
        <dbReference type="ARBA" id="ARBA00022989"/>
    </source>
</evidence>
<keyword evidence="3 8" id="KW-0812">Transmembrane</keyword>
<feature type="transmembrane region" description="Helical" evidence="8">
    <location>
        <begin position="26"/>
        <end position="44"/>
    </location>
</feature>
<feature type="transmembrane region" description="Helical" evidence="8">
    <location>
        <begin position="243"/>
        <end position="262"/>
    </location>
</feature>
<dbReference type="OrthoDB" id="5409634at2"/>
<keyword evidence="7 8" id="KW-0472">Membrane</keyword>
<dbReference type="AlphaFoldDB" id="A0A2K2HDK9"/>
<keyword evidence="5 8" id="KW-0067">ATP-binding</keyword>
<name>A0A2K2HDK9_9BACT</name>
<feature type="transmembrane region" description="Helical" evidence="8">
    <location>
        <begin position="315"/>
        <end position="339"/>
    </location>
</feature>
<feature type="transmembrane region" description="Helical" evidence="8">
    <location>
        <begin position="56"/>
        <end position="79"/>
    </location>
</feature>
<evidence type="ECO:0000313" key="9">
    <source>
        <dbReference type="EMBL" id="PNU21311.1"/>
    </source>
</evidence>
<comment type="subcellular location">
    <subcellularLocation>
        <location evidence="1 8">Membrane</location>
        <topology evidence="1 8">Multi-pass membrane protein</topology>
    </subcellularLocation>
</comment>
<feature type="transmembrane region" description="Helical" evidence="8">
    <location>
        <begin position="91"/>
        <end position="110"/>
    </location>
</feature>
<comment type="similarity">
    <text evidence="8">Belongs to the ADP/ATP translocase tlc family.</text>
</comment>
<dbReference type="EMBL" id="PPFX01000004">
    <property type="protein sequence ID" value="PNU21311.1"/>
    <property type="molecule type" value="Genomic_DNA"/>
</dbReference>
<keyword evidence="6 8" id="KW-1133">Transmembrane helix</keyword>
<sequence>MTNDNFQHKSSILIDWLGLRRDELQVFVLATLALLCITASNVLFGNYAETTFLKRFGVHFLPTMILINAVVTFFVMSRVGRWLTRMSGQTLLSRTLVFCALSAALVRLMVPLGWSLLYPLVYVMKSQYELLLVFLFWNLANQVFSTRQSKRMFPLMVSGGLVGGIGGSIATPLVARLGSVDNILWIYLGGVLSATLLIRLMTRTVREAAVAEKVSGKEHGRSSLFAGMRQALPVMRRSQLARWLVLLALIPNILIPLLNYQVSFAVDMTYANESTMLGFYSFYRGAQFVLALLVSLFAGRIYARFGLSGGLLVHPFNYLLIFVGFMLQFDIFTAVYAGISSGVIRRAIQTPARAALNGLFSDAQRVALMPFLRGVVVRVGILIGAIFVLICQSGYFVVCRFPLHPQNLAPFGFGFALLWLMVALRMKKHYPELVLETLGWYGPERGRINFAPEVVRAARKKLFLARRRLAQAVAVGQQNDGVHADRLVEHLRDTAARLAFEVLCELENWDSSGRLRTAREALEGGDSRHRANALEALEQLVPHSLAYGLVRGLEKDLQGGWSYPGPVLQVLAVDDDQTTRELVRCLLGRVADGQKSSAESSSATGSMVN</sequence>
<dbReference type="RefSeq" id="WP_103114342.1">
    <property type="nucleotide sequence ID" value="NZ_PPFX01000004.1"/>
</dbReference>
<dbReference type="InterPro" id="IPR004667">
    <property type="entry name" value="ADP_ATP_car_bac_type"/>
</dbReference>
<keyword evidence="4 8" id="KW-0547">Nucleotide-binding</keyword>
<keyword evidence="2 8" id="KW-0813">Transport</keyword>
<feature type="transmembrane region" description="Helical" evidence="8">
    <location>
        <begin position="282"/>
        <end position="303"/>
    </location>
</feature>
<evidence type="ECO:0000256" key="2">
    <source>
        <dbReference type="ARBA" id="ARBA00022448"/>
    </source>
</evidence>
<feature type="transmembrane region" description="Helical" evidence="8">
    <location>
        <begin position="408"/>
        <end position="426"/>
    </location>
</feature>
<evidence type="ECO:0000256" key="7">
    <source>
        <dbReference type="ARBA" id="ARBA00023136"/>
    </source>
</evidence>
<evidence type="ECO:0000256" key="3">
    <source>
        <dbReference type="ARBA" id="ARBA00022692"/>
    </source>
</evidence>
<feature type="transmembrane region" description="Helical" evidence="8">
    <location>
        <begin position="116"/>
        <end position="140"/>
    </location>
</feature>
<feature type="transmembrane region" description="Helical" evidence="8">
    <location>
        <begin position="152"/>
        <end position="171"/>
    </location>
</feature>
<dbReference type="GO" id="GO:0005471">
    <property type="term" value="F:ATP:ADP antiporter activity"/>
    <property type="evidence" value="ECO:0007669"/>
    <property type="project" value="InterPro"/>
</dbReference>
<organism evidence="9 10">
    <name type="scientific">Geothermobacter hydrogeniphilus</name>
    <dbReference type="NCBI Taxonomy" id="1969733"/>
    <lineage>
        <taxon>Bacteria</taxon>
        <taxon>Pseudomonadati</taxon>
        <taxon>Thermodesulfobacteriota</taxon>
        <taxon>Desulfuromonadia</taxon>
        <taxon>Desulfuromonadales</taxon>
        <taxon>Geothermobacteraceae</taxon>
        <taxon>Geothermobacter</taxon>
    </lineage>
</organism>
<evidence type="ECO:0000256" key="8">
    <source>
        <dbReference type="RuleBase" id="RU363121"/>
    </source>
</evidence>
<gene>
    <name evidence="9" type="ORF">C2E25_03190</name>
</gene>
<dbReference type="Pfam" id="PF03219">
    <property type="entry name" value="TLC"/>
    <property type="match status" value="1"/>
</dbReference>